<feature type="compositionally biased region" description="Low complexity" evidence="1">
    <location>
        <begin position="1"/>
        <end position="21"/>
    </location>
</feature>
<feature type="compositionally biased region" description="Basic and acidic residues" evidence="1">
    <location>
        <begin position="198"/>
        <end position="207"/>
    </location>
</feature>
<feature type="region of interest" description="Disordered" evidence="1">
    <location>
        <begin position="116"/>
        <end position="219"/>
    </location>
</feature>
<comment type="caution">
    <text evidence="2">The sequence shown here is derived from an EMBL/GenBank/DDBJ whole genome shotgun (WGS) entry which is preliminary data.</text>
</comment>
<feature type="region of interest" description="Disordered" evidence="1">
    <location>
        <begin position="1"/>
        <end position="35"/>
    </location>
</feature>
<dbReference type="Proteomes" id="UP000193218">
    <property type="component" value="Unassembled WGS sequence"/>
</dbReference>
<name>A0A1Y1UDP8_9TREE</name>
<evidence type="ECO:0000313" key="3">
    <source>
        <dbReference type="Proteomes" id="UP000193218"/>
    </source>
</evidence>
<dbReference type="AlphaFoldDB" id="A0A1Y1UDP8"/>
<feature type="compositionally biased region" description="Polar residues" evidence="1">
    <location>
        <begin position="134"/>
        <end position="146"/>
    </location>
</feature>
<organism evidence="2 3">
    <name type="scientific">Kockovaella imperatae</name>
    <dbReference type="NCBI Taxonomy" id="4999"/>
    <lineage>
        <taxon>Eukaryota</taxon>
        <taxon>Fungi</taxon>
        <taxon>Dikarya</taxon>
        <taxon>Basidiomycota</taxon>
        <taxon>Agaricomycotina</taxon>
        <taxon>Tremellomycetes</taxon>
        <taxon>Tremellales</taxon>
        <taxon>Cuniculitremaceae</taxon>
        <taxon>Kockovaella</taxon>
    </lineage>
</organism>
<dbReference type="GeneID" id="33558124"/>
<evidence type="ECO:0000256" key="1">
    <source>
        <dbReference type="SAM" id="MobiDB-lite"/>
    </source>
</evidence>
<protein>
    <submittedName>
        <fullName evidence="2">Uncharacterized protein</fullName>
    </submittedName>
</protein>
<proteinExistence type="predicted"/>
<gene>
    <name evidence="2" type="ORF">BD324DRAFT_630288</name>
</gene>
<accession>A0A1Y1UDP8</accession>
<reference evidence="2 3" key="1">
    <citation type="submission" date="2017-03" db="EMBL/GenBank/DDBJ databases">
        <title>Widespread Adenine N6-methylation of Active Genes in Fungi.</title>
        <authorList>
            <consortium name="DOE Joint Genome Institute"/>
            <person name="Mondo S.J."/>
            <person name="Dannebaum R.O."/>
            <person name="Kuo R.C."/>
            <person name="Louie K.B."/>
            <person name="Bewick A.J."/>
            <person name="Labutti K."/>
            <person name="Haridas S."/>
            <person name="Kuo A."/>
            <person name="Salamov A."/>
            <person name="Ahrendt S.R."/>
            <person name="Lau R."/>
            <person name="Bowen B.P."/>
            <person name="Lipzen A."/>
            <person name="Sullivan W."/>
            <person name="Andreopoulos W.B."/>
            <person name="Clum A."/>
            <person name="Lindquist E."/>
            <person name="Daum C."/>
            <person name="Northen T.R."/>
            <person name="Ramamoorthy G."/>
            <person name="Schmitz R.J."/>
            <person name="Gryganskyi A."/>
            <person name="Culley D."/>
            <person name="Magnuson J."/>
            <person name="James T.Y."/>
            <person name="O'Malley M.A."/>
            <person name="Stajich J.E."/>
            <person name="Spatafora J.W."/>
            <person name="Visel A."/>
            <person name="Grigoriev I.V."/>
        </authorList>
    </citation>
    <scope>NUCLEOTIDE SEQUENCE [LARGE SCALE GENOMIC DNA]</scope>
    <source>
        <strain evidence="2 3">NRRL Y-17943</strain>
    </source>
</reference>
<keyword evidence="3" id="KW-1185">Reference proteome</keyword>
<evidence type="ECO:0000313" key="2">
    <source>
        <dbReference type="EMBL" id="ORX36132.1"/>
    </source>
</evidence>
<dbReference type="RefSeq" id="XP_021870261.1">
    <property type="nucleotide sequence ID" value="XM_022016315.1"/>
</dbReference>
<feature type="compositionally biased region" description="Acidic residues" evidence="1">
    <location>
        <begin position="168"/>
        <end position="197"/>
    </location>
</feature>
<dbReference type="InParanoid" id="A0A1Y1UDP8"/>
<dbReference type="EMBL" id="NBSH01000009">
    <property type="protein sequence ID" value="ORX36132.1"/>
    <property type="molecule type" value="Genomic_DNA"/>
</dbReference>
<sequence>MAPRQSNASSSSVADRSAAPPREIKAVPSPKSTKAKALPIPADFTTFKAEAGRNLTIAIGDMDGEHSMTLAAVPREFESTSFGWYVQKVGQLPLVNAEGAKKIRARVTITIVVEGSKPKAAVPAKKPNDHVKNSENGTTTGNTATSEDTKKAETPKSSSSKKRKVASDEEADDYKEEAEEEEKNDDEDEDDPGEGEDDAKVKEKDSSSEAGDGSEDSQD</sequence>